<sequence length="244" mass="25858">MTAPALAFERVHFSYGADPILDGIDLEVLAGHVTALMGPSGCGKSTLLAIGAGLLEPASGRVLRTGRRTAIVFQDPRLLPWRTALANVAFALKADRLASAERRDRAMAALASVGLRGDDVRKYPRQLSGGMRQRVALARALVIEPDLLLLDEPFGALDRPLARQMQSLARDHVDRRRAAALVVTHDPREAADIAEHVAVLSPAPARVTSQRALPGHVASRTEAERAAAAGALTGDAERSPGADP</sequence>
<dbReference type="Pfam" id="PF00005">
    <property type="entry name" value="ABC_tran"/>
    <property type="match status" value="1"/>
</dbReference>
<dbReference type="InterPro" id="IPR050166">
    <property type="entry name" value="ABC_transporter_ATP-bind"/>
</dbReference>
<dbReference type="PANTHER" id="PTHR42788">
    <property type="entry name" value="TAURINE IMPORT ATP-BINDING PROTEIN-RELATED"/>
    <property type="match status" value="1"/>
</dbReference>
<evidence type="ECO:0000256" key="3">
    <source>
        <dbReference type="ARBA" id="ARBA00022741"/>
    </source>
</evidence>
<keyword evidence="2" id="KW-0813">Transport</keyword>
<keyword evidence="4 7" id="KW-0067">ATP-binding</keyword>
<keyword evidence="8" id="KW-1185">Reference proteome</keyword>
<protein>
    <submittedName>
        <fullName evidence="7">NitT/TauT family transport system ATP-binding protein</fullName>
    </submittedName>
</protein>
<evidence type="ECO:0000259" key="6">
    <source>
        <dbReference type="PROSITE" id="PS50893"/>
    </source>
</evidence>
<feature type="region of interest" description="Disordered" evidence="5">
    <location>
        <begin position="209"/>
        <end position="244"/>
    </location>
</feature>
<gene>
    <name evidence="7" type="ORF">SAMN04488094_10312</name>
</gene>
<name>A0A1I1H458_9RHOB</name>
<dbReference type="InterPro" id="IPR003593">
    <property type="entry name" value="AAA+_ATPase"/>
</dbReference>
<dbReference type="PROSITE" id="PS00211">
    <property type="entry name" value="ABC_TRANSPORTER_1"/>
    <property type="match status" value="1"/>
</dbReference>
<evidence type="ECO:0000256" key="1">
    <source>
        <dbReference type="ARBA" id="ARBA00005417"/>
    </source>
</evidence>
<organism evidence="7 8">
    <name type="scientific">Tropicimonas isoalkanivorans</name>
    <dbReference type="NCBI Taxonomy" id="441112"/>
    <lineage>
        <taxon>Bacteria</taxon>
        <taxon>Pseudomonadati</taxon>
        <taxon>Pseudomonadota</taxon>
        <taxon>Alphaproteobacteria</taxon>
        <taxon>Rhodobacterales</taxon>
        <taxon>Roseobacteraceae</taxon>
        <taxon>Tropicimonas</taxon>
    </lineage>
</organism>
<evidence type="ECO:0000313" key="8">
    <source>
        <dbReference type="Proteomes" id="UP000198728"/>
    </source>
</evidence>
<reference evidence="7 8" key="1">
    <citation type="submission" date="2016-10" db="EMBL/GenBank/DDBJ databases">
        <authorList>
            <person name="de Groot N.N."/>
        </authorList>
    </citation>
    <scope>NUCLEOTIDE SEQUENCE [LARGE SCALE GENOMIC DNA]</scope>
    <source>
        <strain evidence="7 8">DSM 19548</strain>
    </source>
</reference>
<dbReference type="OrthoDB" id="9802264at2"/>
<accession>A0A1I1H458</accession>
<dbReference type="STRING" id="441112.SAMN04488094_10312"/>
<dbReference type="InterPro" id="IPR017871">
    <property type="entry name" value="ABC_transporter-like_CS"/>
</dbReference>
<dbReference type="InterPro" id="IPR003439">
    <property type="entry name" value="ABC_transporter-like_ATP-bd"/>
</dbReference>
<dbReference type="PROSITE" id="PS50893">
    <property type="entry name" value="ABC_TRANSPORTER_2"/>
    <property type="match status" value="1"/>
</dbReference>
<comment type="similarity">
    <text evidence="1">Belongs to the ABC transporter superfamily.</text>
</comment>
<evidence type="ECO:0000256" key="5">
    <source>
        <dbReference type="SAM" id="MobiDB-lite"/>
    </source>
</evidence>
<dbReference type="AlphaFoldDB" id="A0A1I1H458"/>
<dbReference type="GO" id="GO:0016887">
    <property type="term" value="F:ATP hydrolysis activity"/>
    <property type="evidence" value="ECO:0007669"/>
    <property type="project" value="InterPro"/>
</dbReference>
<evidence type="ECO:0000313" key="7">
    <source>
        <dbReference type="EMBL" id="SFC18591.1"/>
    </source>
</evidence>
<proteinExistence type="inferred from homology"/>
<dbReference type="InterPro" id="IPR027417">
    <property type="entry name" value="P-loop_NTPase"/>
</dbReference>
<dbReference type="Gene3D" id="3.40.50.300">
    <property type="entry name" value="P-loop containing nucleotide triphosphate hydrolases"/>
    <property type="match status" value="1"/>
</dbReference>
<dbReference type="PANTHER" id="PTHR42788:SF20">
    <property type="entry name" value="ABC TRANSPORTER ATP-BINDING PROTEIN"/>
    <property type="match status" value="1"/>
</dbReference>
<dbReference type="RefSeq" id="WP_093360008.1">
    <property type="nucleotide sequence ID" value="NZ_FOLG01000003.1"/>
</dbReference>
<dbReference type="EMBL" id="FOLG01000003">
    <property type="protein sequence ID" value="SFC18591.1"/>
    <property type="molecule type" value="Genomic_DNA"/>
</dbReference>
<dbReference type="SUPFAM" id="SSF52540">
    <property type="entry name" value="P-loop containing nucleoside triphosphate hydrolases"/>
    <property type="match status" value="1"/>
</dbReference>
<keyword evidence="3" id="KW-0547">Nucleotide-binding</keyword>
<dbReference type="SMART" id="SM00382">
    <property type="entry name" value="AAA"/>
    <property type="match status" value="1"/>
</dbReference>
<dbReference type="GO" id="GO:0005524">
    <property type="term" value="F:ATP binding"/>
    <property type="evidence" value="ECO:0007669"/>
    <property type="project" value="UniProtKB-KW"/>
</dbReference>
<feature type="compositionally biased region" description="Basic and acidic residues" evidence="5">
    <location>
        <begin position="235"/>
        <end position="244"/>
    </location>
</feature>
<feature type="domain" description="ABC transporter" evidence="6">
    <location>
        <begin position="6"/>
        <end position="227"/>
    </location>
</feature>
<evidence type="ECO:0000256" key="2">
    <source>
        <dbReference type="ARBA" id="ARBA00022448"/>
    </source>
</evidence>
<evidence type="ECO:0000256" key="4">
    <source>
        <dbReference type="ARBA" id="ARBA00022840"/>
    </source>
</evidence>
<dbReference type="Proteomes" id="UP000198728">
    <property type="component" value="Unassembled WGS sequence"/>
</dbReference>